<evidence type="ECO:0000313" key="2">
    <source>
        <dbReference type="EMBL" id="MBK1656625.1"/>
    </source>
</evidence>
<evidence type="ECO:0000313" key="4">
    <source>
        <dbReference type="Proteomes" id="UP000697995"/>
    </source>
</evidence>
<gene>
    <name evidence="2" type="ORF">CKO45_00080</name>
    <name evidence="3" type="ORF">CKO45_00355</name>
</gene>
<accession>A0ABS1CQB6</accession>
<sequence>MGPVTEPPAKGRKRQQLRRRTLPPERREEFNRRALAGEEIRRLARLFNLELCYARRHLARLLARTERETAQSPALPTREAAVPEGMTPLEYAHALLGRRVRILRNGYYELDGFPAGPREVARAANTLLRSRGHDEIPYPGLVPPRP</sequence>
<dbReference type="Proteomes" id="UP000697995">
    <property type="component" value="Unassembled WGS sequence"/>
</dbReference>
<evidence type="ECO:0000313" key="3">
    <source>
        <dbReference type="EMBL" id="MBK1656679.1"/>
    </source>
</evidence>
<organism evidence="2 4">
    <name type="scientific">Paracraurococcus ruber</name>
    <dbReference type="NCBI Taxonomy" id="77675"/>
    <lineage>
        <taxon>Bacteria</taxon>
        <taxon>Pseudomonadati</taxon>
        <taxon>Pseudomonadota</taxon>
        <taxon>Alphaproteobacteria</taxon>
        <taxon>Acetobacterales</taxon>
        <taxon>Roseomonadaceae</taxon>
        <taxon>Paracraurococcus</taxon>
    </lineage>
</organism>
<feature type="compositionally biased region" description="Basic residues" evidence="1">
    <location>
        <begin position="10"/>
        <end position="21"/>
    </location>
</feature>
<proteinExistence type="predicted"/>
<protein>
    <submittedName>
        <fullName evidence="2">Uncharacterized protein</fullName>
    </submittedName>
</protein>
<name>A0ABS1CQB6_9PROT</name>
<comment type="caution">
    <text evidence="2">The sequence shown here is derived from an EMBL/GenBank/DDBJ whole genome shotgun (WGS) entry which is preliminary data.</text>
</comment>
<reference evidence="2" key="1">
    <citation type="submission" date="2017-08" db="EMBL/GenBank/DDBJ databases">
        <authorList>
            <person name="Imhoff J.F."/>
            <person name="Rahn T."/>
            <person name="Kuenzel S."/>
            <person name="Neulinger S.C."/>
        </authorList>
    </citation>
    <scope>NUCLEOTIDE SEQUENCE</scope>
    <source>
        <strain evidence="2">DSM 15382</strain>
    </source>
</reference>
<reference evidence="2 4" key="2">
    <citation type="journal article" date="2020" name="Microorganisms">
        <title>Osmotic Adaptation and Compatible Solute Biosynthesis of Phototrophic Bacteria as Revealed from Genome Analyses.</title>
        <authorList>
            <person name="Imhoff J.F."/>
            <person name="Rahn T."/>
            <person name="Kunzel S."/>
            <person name="Keller A."/>
            <person name="Neulinger S.C."/>
        </authorList>
    </citation>
    <scope>NUCLEOTIDE SEQUENCE [LARGE SCALE GENOMIC DNA]</scope>
    <source>
        <strain evidence="2 4">DSM 15382</strain>
    </source>
</reference>
<keyword evidence="4" id="KW-1185">Reference proteome</keyword>
<dbReference type="EMBL" id="NRSG01000001">
    <property type="protein sequence ID" value="MBK1656625.1"/>
    <property type="molecule type" value="Genomic_DNA"/>
</dbReference>
<dbReference type="EMBL" id="NRSG01000001">
    <property type="protein sequence ID" value="MBK1656679.1"/>
    <property type="molecule type" value="Genomic_DNA"/>
</dbReference>
<dbReference type="RefSeq" id="WP_133218012.1">
    <property type="nucleotide sequence ID" value="NZ_SMOA01000005.1"/>
</dbReference>
<evidence type="ECO:0000256" key="1">
    <source>
        <dbReference type="SAM" id="MobiDB-lite"/>
    </source>
</evidence>
<feature type="region of interest" description="Disordered" evidence="1">
    <location>
        <begin position="1"/>
        <end position="26"/>
    </location>
</feature>